<dbReference type="PANTHER" id="PTHR33279:SF6">
    <property type="entry name" value="SULFUR CARRIER PROTEIN YEDF-RELATED"/>
    <property type="match status" value="1"/>
</dbReference>
<feature type="domain" description="UPF0033" evidence="2">
    <location>
        <begin position="4"/>
        <end position="28"/>
    </location>
</feature>
<evidence type="ECO:0000313" key="4">
    <source>
        <dbReference type="Proteomes" id="UP000199236"/>
    </source>
</evidence>
<protein>
    <submittedName>
        <fullName evidence="3">tRNA 2-thiouridine synthesizing protein A</fullName>
    </submittedName>
</protein>
<proteinExistence type="inferred from homology"/>
<keyword evidence="4" id="KW-1185">Reference proteome</keyword>
<dbReference type="SUPFAM" id="SSF64307">
    <property type="entry name" value="SirA-like"/>
    <property type="match status" value="1"/>
</dbReference>
<dbReference type="AlphaFoldDB" id="A0A1I5IKE5"/>
<dbReference type="Pfam" id="PF01206">
    <property type="entry name" value="TusA"/>
    <property type="match status" value="1"/>
</dbReference>
<dbReference type="STRING" id="655353.SAMN04488056_10932"/>
<dbReference type="Proteomes" id="UP000199236">
    <property type="component" value="Unassembled WGS sequence"/>
</dbReference>
<gene>
    <name evidence="3" type="ORF">SAMN04488056_10932</name>
</gene>
<dbReference type="CDD" id="cd00291">
    <property type="entry name" value="SirA_YedF_YeeD"/>
    <property type="match status" value="1"/>
</dbReference>
<name>A0A1I5IKE5_9HYPH</name>
<sequence>MKDLDLTGLKCPLPVLHTQKALGQMPAGTQLRVVATDPMAAIDLPHFCNQKGHKLLESSKKSNALTFLIEKGTQATES</sequence>
<reference evidence="3 4" key="1">
    <citation type="submission" date="2016-10" db="EMBL/GenBank/DDBJ databases">
        <authorList>
            <person name="de Groot N.N."/>
        </authorList>
    </citation>
    <scope>NUCLEOTIDE SEQUENCE [LARGE SCALE GENOMIC DNA]</scope>
    <source>
        <strain evidence="3 4">CGMCC 1.9157</strain>
    </source>
</reference>
<dbReference type="InterPro" id="IPR001455">
    <property type="entry name" value="TusA-like"/>
</dbReference>
<dbReference type="OrthoDB" id="9797551at2"/>
<evidence type="ECO:0000256" key="1">
    <source>
        <dbReference type="ARBA" id="ARBA00008984"/>
    </source>
</evidence>
<dbReference type="Gene3D" id="3.30.110.40">
    <property type="entry name" value="TusA-like domain"/>
    <property type="match status" value="1"/>
</dbReference>
<dbReference type="PANTHER" id="PTHR33279">
    <property type="entry name" value="SULFUR CARRIER PROTEIN YEDF-RELATED"/>
    <property type="match status" value="1"/>
</dbReference>
<evidence type="ECO:0000259" key="2">
    <source>
        <dbReference type="PROSITE" id="PS01148"/>
    </source>
</evidence>
<dbReference type="EMBL" id="FOVR01000009">
    <property type="protein sequence ID" value="SFO60631.1"/>
    <property type="molecule type" value="Genomic_DNA"/>
</dbReference>
<accession>A0A1I5IKE5</accession>
<dbReference type="PROSITE" id="PS01148">
    <property type="entry name" value="UPF0033"/>
    <property type="match status" value="1"/>
</dbReference>
<evidence type="ECO:0000313" key="3">
    <source>
        <dbReference type="EMBL" id="SFO60631.1"/>
    </source>
</evidence>
<dbReference type="RefSeq" id="WP_090073891.1">
    <property type="nucleotide sequence ID" value="NZ_FOVR01000009.1"/>
</dbReference>
<dbReference type="InterPro" id="IPR036868">
    <property type="entry name" value="TusA-like_sf"/>
</dbReference>
<comment type="similarity">
    <text evidence="1">Belongs to the sulfur carrier protein TusA family.</text>
</comment>
<organism evidence="3 4">
    <name type="scientific">Cohaesibacter marisflavi</name>
    <dbReference type="NCBI Taxonomy" id="655353"/>
    <lineage>
        <taxon>Bacteria</taxon>
        <taxon>Pseudomonadati</taxon>
        <taxon>Pseudomonadota</taxon>
        <taxon>Alphaproteobacteria</taxon>
        <taxon>Hyphomicrobiales</taxon>
        <taxon>Cohaesibacteraceae</taxon>
    </lineage>
</organism>